<evidence type="ECO:0000313" key="3">
    <source>
        <dbReference type="EMBL" id="EHR37739.1"/>
    </source>
</evidence>
<dbReference type="PATRIC" id="fig|883113.3.peg.372"/>
<dbReference type="HOGENOM" id="CLU_464410_0_0_9"/>
<organism evidence="3 4">
    <name type="scientific">Facklamia languida CCUG 37842</name>
    <dbReference type="NCBI Taxonomy" id="883113"/>
    <lineage>
        <taxon>Bacteria</taxon>
        <taxon>Bacillati</taxon>
        <taxon>Bacillota</taxon>
        <taxon>Bacilli</taxon>
        <taxon>Lactobacillales</taxon>
        <taxon>Aerococcaceae</taxon>
        <taxon>Facklamia</taxon>
    </lineage>
</organism>
<feature type="compositionally biased region" description="Low complexity" evidence="1">
    <location>
        <begin position="515"/>
        <end position="537"/>
    </location>
</feature>
<accession>H3NHU0</accession>
<dbReference type="EMBL" id="AGEG01000003">
    <property type="protein sequence ID" value="EHR37739.1"/>
    <property type="molecule type" value="Genomic_DNA"/>
</dbReference>
<feature type="signal peptide" evidence="2">
    <location>
        <begin position="1"/>
        <end position="23"/>
    </location>
</feature>
<keyword evidence="2" id="KW-0732">Signal</keyword>
<comment type="caution">
    <text evidence="3">The sequence shown here is derived from an EMBL/GenBank/DDBJ whole genome shotgun (WGS) entry which is preliminary data.</text>
</comment>
<dbReference type="STRING" id="883113.HMPREF9708_00368"/>
<gene>
    <name evidence="3" type="ORF">HMPREF9708_00368</name>
</gene>
<name>H3NHU0_9LACT</name>
<evidence type="ECO:0000256" key="2">
    <source>
        <dbReference type="SAM" id="SignalP"/>
    </source>
</evidence>
<proteinExistence type="predicted"/>
<feature type="region of interest" description="Disordered" evidence="1">
    <location>
        <begin position="512"/>
        <end position="587"/>
    </location>
</feature>
<dbReference type="InterPro" id="IPR009343">
    <property type="entry name" value="DUF1002"/>
</dbReference>
<protein>
    <recommendedName>
        <fullName evidence="5">DUF1002 domain-containing protein</fullName>
    </recommendedName>
</protein>
<dbReference type="Pfam" id="PF06207">
    <property type="entry name" value="DUF1002"/>
    <property type="match status" value="1"/>
</dbReference>
<reference evidence="3 4" key="1">
    <citation type="submission" date="2012-01" db="EMBL/GenBank/DDBJ databases">
        <title>The Genome Sequence of Facklamia languida CCUG 37842.</title>
        <authorList>
            <consortium name="The Broad Institute Genome Sequencing Platform"/>
            <person name="Earl A."/>
            <person name="Ward D."/>
            <person name="Feldgarden M."/>
            <person name="Gevers D."/>
            <person name="Huys G."/>
            <person name="Young S.K."/>
            <person name="Zeng Q."/>
            <person name="Gargeya S."/>
            <person name="Fitzgerald M."/>
            <person name="Haas B."/>
            <person name="Abouelleil A."/>
            <person name="Alvarado L."/>
            <person name="Arachchi H.M."/>
            <person name="Berlin A."/>
            <person name="Chapman S.B."/>
            <person name="Gearin G."/>
            <person name="Goldberg J."/>
            <person name="Griggs A."/>
            <person name="Gujja S."/>
            <person name="Hansen M."/>
            <person name="Heiman D."/>
            <person name="Howarth C."/>
            <person name="Larimer J."/>
            <person name="Lui A."/>
            <person name="MacDonald P.J.P."/>
            <person name="McCowen C."/>
            <person name="Montmayeur A."/>
            <person name="Murphy C."/>
            <person name="Neiman D."/>
            <person name="Pearson M."/>
            <person name="Priest M."/>
            <person name="Roberts A."/>
            <person name="Saif S."/>
            <person name="Shea T."/>
            <person name="Sisk P."/>
            <person name="Stolte C."/>
            <person name="Sykes S."/>
            <person name="Wortman J."/>
            <person name="Nusbaum C."/>
            <person name="Birren B."/>
        </authorList>
    </citation>
    <scope>NUCLEOTIDE SEQUENCE [LARGE SCALE GENOMIC DNA]</scope>
    <source>
        <strain evidence="3 4">CCUG 37842</strain>
    </source>
</reference>
<keyword evidence="4" id="KW-1185">Reference proteome</keyword>
<dbReference type="eggNOG" id="COG4086">
    <property type="taxonomic scope" value="Bacteria"/>
</dbReference>
<evidence type="ECO:0008006" key="5">
    <source>
        <dbReference type="Google" id="ProtNLM"/>
    </source>
</evidence>
<sequence length="587" mass="64355">MIRKQKKLMVLLAALSLVPVSFSPLSESVLAVQQTGQVQRQPMLALGVSLNQQQVQETIQLLGASDVAPQNTLYVDGDLINRYLNFEVDRSVEVYSSAYIQPQPEGSGVQIHIVTPQNITQVSSTTYQNAAITAGAKNAIIKIATITPVTGEGALTGLYALLEKQGVSVNQKDVQVAQNEITVVNTVKEESGLSDEQVNKIVAEIKKEVANQAQHNQEINSTEIVNQVINQVTINGDGNVTISNETKQELEQYAVEFSQTEAAKDKDTLEQLDQSFNADWSSILANEESQMTVEEIQNRQKADFSDESQYHPIIPALYQAFDQSVAAGERVDAIYAHTFIVEKMQPELSEASRTALNELRHLMYQYTATFEDQLRQEAQAQGLELAPIKDQWLAKLNAAQAARSSDTNLAELIQLTANATGFAPEVYTYSDFTQEGKIISFTISEDSPLKNTVLGHYQYDLEAGVLSRWDEVTATTAPIAMAYDFSAVYGVGVENLYQGQAIDPAYMLPGYQPVETTTSGEESEQTSLETSPETSVESVEEEGVDPQPEEAPQLPASETPVQDHSQERRSLGPIEGTVEPPVEEAAQ</sequence>
<dbReference type="Proteomes" id="UP000006190">
    <property type="component" value="Unassembled WGS sequence"/>
</dbReference>
<dbReference type="RefSeq" id="WP_006308314.1">
    <property type="nucleotide sequence ID" value="NZ_JH601133.1"/>
</dbReference>
<evidence type="ECO:0000313" key="4">
    <source>
        <dbReference type="Proteomes" id="UP000006190"/>
    </source>
</evidence>
<dbReference type="AlphaFoldDB" id="H3NHU0"/>
<feature type="compositionally biased region" description="Acidic residues" evidence="1">
    <location>
        <begin position="538"/>
        <end position="548"/>
    </location>
</feature>
<feature type="chain" id="PRO_5038782954" description="DUF1002 domain-containing protein" evidence="2">
    <location>
        <begin position="24"/>
        <end position="587"/>
    </location>
</feature>
<evidence type="ECO:0000256" key="1">
    <source>
        <dbReference type="SAM" id="MobiDB-lite"/>
    </source>
</evidence>